<dbReference type="Proteomes" id="UP000542674">
    <property type="component" value="Unassembled WGS sequence"/>
</dbReference>
<keyword evidence="3" id="KW-1185">Reference proteome</keyword>
<dbReference type="Pfam" id="PF13302">
    <property type="entry name" value="Acetyltransf_3"/>
    <property type="match status" value="1"/>
</dbReference>
<dbReference type="PANTHER" id="PTHR43792">
    <property type="entry name" value="GNAT FAMILY, PUTATIVE (AFU_ORTHOLOGUE AFUA_3G00765)-RELATED-RELATED"/>
    <property type="match status" value="1"/>
</dbReference>
<reference evidence="2 3" key="1">
    <citation type="submission" date="2020-08" db="EMBL/GenBank/DDBJ databases">
        <title>Sequencing the genomes of 1000 actinobacteria strains.</title>
        <authorList>
            <person name="Klenk H.-P."/>
        </authorList>
    </citation>
    <scope>NUCLEOTIDE SEQUENCE [LARGE SCALE GENOMIC DNA]</scope>
    <source>
        <strain evidence="2 3">DSM 45084</strain>
    </source>
</reference>
<dbReference type="EMBL" id="JACHJS010000001">
    <property type="protein sequence ID" value="MBB4966102.1"/>
    <property type="molecule type" value="Genomic_DNA"/>
</dbReference>
<dbReference type="AlphaFoldDB" id="A0A7W7T4Z1"/>
<dbReference type="PROSITE" id="PS51186">
    <property type="entry name" value="GNAT"/>
    <property type="match status" value="1"/>
</dbReference>
<dbReference type="InterPro" id="IPR051531">
    <property type="entry name" value="N-acetyltransferase"/>
</dbReference>
<evidence type="ECO:0000259" key="1">
    <source>
        <dbReference type="PROSITE" id="PS51186"/>
    </source>
</evidence>
<feature type="domain" description="N-acetyltransferase" evidence="1">
    <location>
        <begin position="23"/>
        <end position="170"/>
    </location>
</feature>
<protein>
    <submittedName>
        <fullName evidence="2">RimJ/RimL family protein N-acetyltransferase</fullName>
    </submittedName>
</protein>
<evidence type="ECO:0000313" key="2">
    <source>
        <dbReference type="EMBL" id="MBB4966102.1"/>
    </source>
</evidence>
<name>A0A7W7T4Z1_9PSEU</name>
<dbReference type="InterPro" id="IPR016181">
    <property type="entry name" value="Acyl_CoA_acyltransferase"/>
</dbReference>
<dbReference type="RefSeq" id="WP_312865693.1">
    <property type="nucleotide sequence ID" value="NZ_BAABAI010000005.1"/>
</dbReference>
<organism evidence="2 3">
    <name type="scientific">Saccharothrix violaceirubra</name>
    <dbReference type="NCBI Taxonomy" id="413306"/>
    <lineage>
        <taxon>Bacteria</taxon>
        <taxon>Bacillati</taxon>
        <taxon>Actinomycetota</taxon>
        <taxon>Actinomycetes</taxon>
        <taxon>Pseudonocardiales</taxon>
        <taxon>Pseudonocardiaceae</taxon>
        <taxon>Saccharothrix</taxon>
    </lineage>
</organism>
<dbReference type="GO" id="GO:0016747">
    <property type="term" value="F:acyltransferase activity, transferring groups other than amino-acyl groups"/>
    <property type="evidence" value="ECO:0007669"/>
    <property type="project" value="InterPro"/>
</dbReference>
<accession>A0A7W7T4Z1</accession>
<comment type="caution">
    <text evidence="2">The sequence shown here is derived from an EMBL/GenBank/DDBJ whole genome shotgun (WGS) entry which is preliminary data.</text>
</comment>
<gene>
    <name evidence="2" type="ORF">F4559_003461</name>
</gene>
<keyword evidence="2" id="KW-0808">Transferase</keyword>
<evidence type="ECO:0000313" key="3">
    <source>
        <dbReference type="Proteomes" id="UP000542674"/>
    </source>
</evidence>
<dbReference type="InterPro" id="IPR000182">
    <property type="entry name" value="GNAT_dom"/>
</dbReference>
<sequence length="174" mass="18967">MTWLSTERLTLHRWTGADRNDLAALAALPEVVRHVGDGTPWSAELVSGKHDAALAHWAEHGFGRLAVRDRAGAFVGLVSANRRTAEESHVDGPAVEIGYWVAPSAWGRGYATEMTSAVVAELFARDRADRLMARHFAANTVSGRLLDKLGFTRHHVVDGLVWSVLDRPARAATP</sequence>
<dbReference type="PANTHER" id="PTHR43792:SF1">
    <property type="entry name" value="N-ACETYLTRANSFERASE DOMAIN-CONTAINING PROTEIN"/>
    <property type="match status" value="1"/>
</dbReference>
<dbReference type="Gene3D" id="3.40.630.30">
    <property type="match status" value="1"/>
</dbReference>
<proteinExistence type="predicted"/>
<dbReference type="SUPFAM" id="SSF55729">
    <property type="entry name" value="Acyl-CoA N-acyltransferases (Nat)"/>
    <property type="match status" value="1"/>
</dbReference>